<dbReference type="AlphaFoldDB" id="E2BYJ0"/>
<proteinExistence type="predicted"/>
<feature type="non-terminal residue" evidence="2">
    <location>
        <position position="1"/>
    </location>
</feature>
<evidence type="ECO:0000259" key="1">
    <source>
        <dbReference type="Pfam" id="PF13843"/>
    </source>
</evidence>
<dbReference type="PANTHER" id="PTHR46599:SF3">
    <property type="entry name" value="PIGGYBAC TRANSPOSABLE ELEMENT-DERIVED PROTEIN 4"/>
    <property type="match status" value="1"/>
</dbReference>
<dbReference type="PANTHER" id="PTHR46599">
    <property type="entry name" value="PIGGYBAC TRANSPOSABLE ELEMENT-DERIVED PROTEIN 4"/>
    <property type="match status" value="1"/>
</dbReference>
<dbReference type="EMBL" id="GL451479">
    <property type="protein sequence ID" value="EFN79240.1"/>
    <property type="molecule type" value="Genomic_DNA"/>
</dbReference>
<evidence type="ECO:0000313" key="3">
    <source>
        <dbReference type="Proteomes" id="UP000008237"/>
    </source>
</evidence>
<dbReference type="OMA" id="WSIRIYV"/>
<keyword evidence="3" id="KW-1185">Reference proteome</keyword>
<dbReference type="InParanoid" id="E2BYJ0"/>
<dbReference type="Proteomes" id="UP000008237">
    <property type="component" value="Unassembled WGS sequence"/>
</dbReference>
<dbReference type="Pfam" id="PF13843">
    <property type="entry name" value="DDE_Tnp_1_7"/>
    <property type="match status" value="1"/>
</dbReference>
<protein>
    <submittedName>
        <fullName evidence="2">PiggyBac transposable element-derived protein 4</fullName>
    </submittedName>
</protein>
<reference evidence="2 3" key="1">
    <citation type="journal article" date="2010" name="Science">
        <title>Genomic comparison of the ants Camponotus floridanus and Harpegnathos saltator.</title>
        <authorList>
            <person name="Bonasio R."/>
            <person name="Zhang G."/>
            <person name="Ye C."/>
            <person name="Mutti N.S."/>
            <person name="Fang X."/>
            <person name="Qin N."/>
            <person name="Donahue G."/>
            <person name="Yang P."/>
            <person name="Li Q."/>
            <person name="Li C."/>
            <person name="Zhang P."/>
            <person name="Huang Z."/>
            <person name="Berger S.L."/>
            <person name="Reinberg D."/>
            <person name="Wang J."/>
            <person name="Liebig J."/>
        </authorList>
    </citation>
    <scope>NUCLEOTIDE SEQUENCE [LARGE SCALE GENOMIC DNA]</scope>
    <source>
        <strain evidence="2 3">R22 G/1</strain>
    </source>
</reference>
<dbReference type="STRING" id="610380.E2BYJ0"/>
<evidence type="ECO:0000313" key="2">
    <source>
        <dbReference type="EMBL" id="EFN79240.1"/>
    </source>
</evidence>
<dbReference type="OrthoDB" id="7681398at2759"/>
<feature type="domain" description="PiggyBac transposable element-derived protein" evidence="1">
    <location>
        <begin position="2"/>
        <end position="158"/>
    </location>
</feature>
<accession>E2BYJ0</accession>
<dbReference type="InterPro" id="IPR029526">
    <property type="entry name" value="PGBD"/>
</dbReference>
<feature type="non-terminal residue" evidence="2">
    <location>
        <position position="164"/>
    </location>
</feature>
<name>E2BYJ0_HARSA</name>
<sequence>IVNFKGKIAFITNNLKKTTKWSIRIYVLADGETGYVYSFIMILPYYGSLTTANLEKPELPVSSRIPLTLVKKLLDNIPSAEGYHLYTDRYLTNIPLANELLKLKVHLTGTVMPNRICLPVAIKKLKFSSKSTVAYKKDNTLVLAWKSKRIVTFLSTSDAASLES</sequence>
<gene>
    <name evidence="2" type="ORF">EAI_07330</name>
</gene>
<organism evidence="3">
    <name type="scientific">Harpegnathos saltator</name>
    <name type="common">Jerdon's jumping ant</name>
    <dbReference type="NCBI Taxonomy" id="610380"/>
    <lineage>
        <taxon>Eukaryota</taxon>
        <taxon>Metazoa</taxon>
        <taxon>Ecdysozoa</taxon>
        <taxon>Arthropoda</taxon>
        <taxon>Hexapoda</taxon>
        <taxon>Insecta</taxon>
        <taxon>Pterygota</taxon>
        <taxon>Neoptera</taxon>
        <taxon>Endopterygota</taxon>
        <taxon>Hymenoptera</taxon>
        <taxon>Apocrita</taxon>
        <taxon>Aculeata</taxon>
        <taxon>Formicoidea</taxon>
        <taxon>Formicidae</taxon>
        <taxon>Ponerinae</taxon>
        <taxon>Ponerini</taxon>
        <taxon>Harpegnathos</taxon>
    </lineage>
</organism>